<organism evidence="2">
    <name type="scientific">Tanacetum cinerariifolium</name>
    <name type="common">Dalmatian daisy</name>
    <name type="synonym">Chrysanthemum cinerariifolium</name>
    <dbReference type="NCBI Taxonomy" id="118510"/>
    <lineage>
        <taxon>Eukaryota</taxon>
        <taxon>Viridiplantae</taxon>
        <taxon>Streptophyta</taxon>
        <taxon>Embryophyta</taxon>
        <taxon>Tracheophyta</taxon>
        <taxon>Spermatophyta</taxon>
        <taxon>Magnoliopsida</taxon>
        <taxon>eudicotyledons</taxon>
        <taxon>Gunneridae</taxon>
        <taxon>Pentapetalae</taxon>
        <taxon>asterids</taxon>
        <taxon>campanulids</taxon>
        <taxon>Asterales</taxon>
        <taxon>Asteraceae</taxon>
        <taxon>Asteroideae</taxon>
        <taxon>Anthemideae</taxon>
        <taxon>Anthemidinae</taxon>
        <taxon>Tanacetum</taxon>
    </lineage>
</organism>
<dbReference type="EMBL" id="BKCJ011259039">
    <property type="protein sequence ID" value="GFD11432.1"/>
    <property type="molecule type" value="Genomic_DNA"/>
</dbReference>
<sequence length="114" mass="12818">MELVLHNVKHVPDMRLNIISTGPLDEDSYHNSSGNGLWKVTLGSLIVARGKRESKLYMTHPKISKSIVNAVDNDDMTELWHKRLGHMSEKGMSILSKKNVWGKPSSKPITSRLV</sequence>
<comment type="caution">
    <text evidence="2">The sequence shown here is derived from an EMBL/GenBank/DDBJ whole genome shotgun (WGS) entry which is preliminary data.</text>
</comment>
<feature type="domain" description="GAG-pre-integrase" evidence="1">
    <location>
        <begin position="56"/>
        <end position="105"/>
    </location>
</feature>
<evidence type="ECO:0000259" key="1">
    <source>
        <dbReference type="Pfam" id="PF13976"/>
    </source>
</evidence>
<name>A0A699TL39_TANCI</name>
<dbReference type="Pfam" id="PF13976">
    <property type="entry name" value="gag_pre-integrs"/>
    <property type="match status" value="1"/>
</dbReference>
<accession>A0A699TL39</accession>
<reference evidence="2" key="1">
    <citation type="journal article" date="2019" name="Sci. Rep.">
        <title>Draft genome of Tanacetum cinerariifolium, the natural source of mosquito coil.</title>
        <authorList>
            <person name="Yamashiro T."/>
            <person name="Shiraishi A."/>
            <person name="Satake H."/>
            <person name="Nakayama K."/>
        </authorList>
    </citation>
    <scope>NUCLEOTIDE SEQUENCE</scope>
</reference>
<gene>
    <name evidence="2" type="ORF">Tci_883401</name>
</gene>
<evidence type="ECO:0000313" key="2">
    <source>
        <dbReference type="EMBL" id="GFD11432.1"/>
    </source>
</evidence>
<protein>
    <submittedName>
        <fullName evidence="2">Retrovirus-related Pol polyprotein from transposon TNT 1-94</fullName>
    </submittedName>
</protein>
<dbReference type="InterPro" id="IPR025724">
    <property type="entry name" value="GAG-pre-integrase_dom"/>
</dbReference>
<proteinExistence type="predicted"/>
<dbReference type="AlphaFoldDB" id="A0A699TL39"/>